<evidence type="ECO:0008006" key="2">
    <source>
        <dbReference type="Google" id="ProtNLM"/>
    </source>
</evidence>
<name>B3TA28_9ZZZZ</name>
<gene>
    <name evidence="1" type="ORF">ALOHA_HF4000APKG8C21ctg1g25</name>
</gene>
<dbReference type="InterPro" id="IPR007263">
    <property type="entry name" value="DCC1-like"/>
</dbReference>
<organism evidence="1">
    <name type="scientific">uncultured marine microorganism HF4000_APKG8C21</name>
    <dbReference type="NCBI Taxonomy" id="455553"/>
    <lineage>
        <taxon>unclassified sequences</taxon>
        <taxon>environmental samples</taxon>
    </lineage>
</organism>
<evidence type="ECO:0000313" key="1">
    <source>
        <dbReference type="EMBL" id="ABZ09437.1"/>
    </source>
</evidence>
<protein>
    <recommendedName>
        <fullName evidence="2">DUF393 domain-containing protein</fullName>
    </recommendedName>
</protein>
<accession>B3TA28</accession>
<dbReference type="GO" id="GO:0015035">
    <property type="term" value="F:protein-disulfide reductase activity"/>
    <property type="evidence" value="ECO:0007669"/>
    <property type="project" value="InterPro"/>
</dbReference>
<dbReference type="AlphaFoldDB" id="B3TA28"/>
<dbReference type="EMBL" id="EU016651">
    <property type="protein sequence ID" value="ABZ09437.1"/>
    <property type="molecule type" value="Genomic_DNA"/>
</dbReference>
<reference evidence="1" key="1">
    <citation type="journal article" date="2008" name="ISME J.">
        <title>Genomic patterns of recombination, clonal divergence and environment in marine microbial populations.</title>
        <authorList>
            <person name="Konstantinidis K.T."/>
            <person name="Delong E.F."/>
        </authorList>
    </citation>
    <scope>NUCLEOTIDE SEQUENCE</scope>
</reference>
<proteinExistence type="predicted"/>
<dbReference type="Pfam" id="PF04134">
    <property type="entry name" value="DCC1-like"/>
    <property type="match status" value="1"/>
</dbReference>
<sequence length="184" mass="20894">MYNGRTFGPCLAGGHHRVRQPVKKRLRRLLAATPAGPEVPKPAWIIMAKGAQQRHRWVFYYDGDCGFCTRMATGLSRTDLLGRLTWTTYQSLEDPPRGLSWEELDQAAYLDTGRGRLHGGFHAFRMLTLRLLPLMPLAPILWLPGVDRVGTAVYRWIARNRYRISGCRAPGVKPGRRERPGEQS</sequence>